<gene>
    <name evidence="2" type="ORF">ACFOLG_05675</name>
</gene>
<dbReference type="RefSeq" id="WP_386089436.1">
    <property type="nucleotide sequence ID" value="NZ_JBHRXN010000011.1"/>
</dbReference>
<feature type="transmembrane region" description="Helical" evidence="1">
    <location>
        <begin position="60"/>
        <end position="80"/>
    </location>
</feature>
<evidence type="ECO:0000313" key="3">
    <source>
        <dbReference type="Proteomes" id="UP001595741"/>
    </source>
</evidence>
<proteinExistence type="predicted"/>
<dbReference type="EMBL" id="JBHRXN010000011">
    <property type="protein sequence ID" value="MFC3531670.1"/>
    <property type="molecule type" value="Genomic_DNA"/>
</dbReference>
<evidence type="ECO:0000256" key="1">
    <source>
        <dbReference type="SAM" id="Phobius"/>
    </source>
</evidence>
<keyword evidence="1" id="KW-1133">Transmembrane helix</keyword>
<protein>
    <recommendedName>
        <fullName evidence="4">Copper resistance protein D domain-containing protein</fullName>
    </recommendedName>
</protein>
<feature type="transmembrane region" description="Helical" evidence="1">
    <location>
        <begin position="86"/>
        <end position="110"/>
    </location>
</feature>
<reference evidence="3" key="1">
    <citation type="journal article" date="2019" name="Int. J. Syst. Evol. Microbiol.">
        <title>The Global Catalogue of Microorganisms (GCM) 10K type strain sequencing project: providing services to taxonomists for standard genome sequencing and annotation.</title>
        <authorList>
            <consortium name="The Broad Institute Genomics Platform"/>
            <consortium name="The Broad Institute Genome Sequencing Center for Infectious Disease"/>
            <person name="Wu L."/>
            <person name="Ma J."/>
        </authorList>
    </citation>
    <scope>NUCLEOTIDE SEQUENCE [LARGE SCALE GENOMIC DNA]</scope>
    <source>
        <strain evidence="3">KCTC 42742</strain>
    </source>
</reference>
<organism evidence="2 3">
    <name type="scientific">Vogesella facilis</name>
    <dbReference type="NCBI Taxonomy" id="1655232"/>
    <lineage>
        <taxon>Bacteria</taxon>
        <taxon>Pseudomonadati</taxon>
        <taxon>Pseudomonadota</taxon>
        <taxon>Betaproteobacteria</taxon>
        <taxon>Neisseriales</taxon>
        <taxon>Chromobacteriaceae</taxon>
        <taxon>Vogesella</taxon>
    </lineage>
</organism>
<evidence type="ECO:0008006" key="4">
    <source>
        <dbReference type="Google" id="ProtNLM"/>
    </source>
</evidence>
<accession>A0ABV7RG84</accession>
<name>A0ABV7RG84_9NEIS</name>
<keyword evidence="3" id="KW-1185">Reference proteome</keyword>
<sequence length="157" mass="17610">MWNDYAIARALHVLAILLWVGGVAFVTVVLIPAIRRHIPAAQQYALFETVEHRFGAQARLWVLLALGSGLWMLHATAGWSRLLDSGWLQLMLAAWLPFFLMLFLLEPLFIHRWLRDRAARDPAGSMRLLQWLHVGLLALTLAAAVAGVVGAHGGWRF</sequence>
<feature type="transmembrane region" description="Helical" evidence="1">
    <location>
        <begin position="131"/>
        <end position="155"/>
    </location>
</feature>
<keyword evidence="1" id="KW-0472">Membrane</keyword>
<feature type="transmembrane region" description="Helical" evidence="1">
    <location>
        <begin position="12"/>
        <end position="34"/>
    </location>
</feature>
<keyword evidence="1" id="KW-0812">Transmembrane</keyword>
<evidence type="ECO:0000313" key="2">
    <source>
        <dbReference type="EMBL" id="MFC3531670.1"/>
    </source>
</evidence>
<dbReference type="Proteomes" id="UP001595741">
    <property type="component" value="Unassembled WGS sequence"/>
</dbReference>
<comment type="caution">
    <text evidence="2">The sequence shown here is derived from an EMBL/GenBank/DDBJ whole genome shotgun (WGS) entry which is preliminary data.</text>
</comment>